<reference evidence="6 7" key="1">
    <citation type="submission" date="2017-04" db="EMBL/GenBank/DDBJ databases">
        <authorList>
            <person name="Afonso C.L."/>
            <person name="Miller P.J."/>
            <person name="Scott M.A."/>
            <person name="Spackman E."/>
            <person name="Goraichik I."/>
            <person name="Dimitrov K.M."/>
            <person name="Suarez D.L."/>
            <person name="Swayne D.E."/>
        </authorList>
    </citation>
    <scope>NUCLEOTIDE SEQUENCE [LARGE SCALE GENOMIC DNA]</scope>
    <source>
        <strain evidence="6 7">DSM 43828</strain>
    </source>
</reference>
<evidence type="ECO:0000256" key="2">
    <source>
        <dbReference type="ARBA" id="ARBA00022679"/>
    </source>
</evidence>
<feature type="domain" description="PABS" evidence="5">
    <location>
        <begin position="1"/>
        <end position="79"/>
    </location>
</feature>
<evidence type="ECO:0000313" key="7">
    <source>
        <dbReference type="Proteomes" id="UP000192674"/>
    </source>
</evidence>
<evidence type="ECO:0000259" key="5">
    <source>
        <dbReference type="PROSITE" id="PS51006"/>
    </source>
</evidence>
<evidence type="ECO:0000313" key="6">
    <source>
        <dbReference type="EMBL" id="SMD19248.1"/>
    </source>
</evidence>
<name>A0A1Y5XVK3_KIBAR</name>
<dbReference type="EMBL" id="FWXV01000005">
    <property type="protein sequence ID" value="SMD19248.1"/>
    <property type="molecule type" value="Genomic_DNA"/>
</dbReference>
<accession>A0A1Y5XVK3</accession>
<gene>
    <name evidence="6" type="ORF">SAMN05661093_06078</name>
</gene>
<dbReference type="Gene3D" id="3.40.50.150">
    <property type="entry name" value="Vaccinia Virus protein VP39"/>
    <property type="match status" value="1"/>
</dbReference>
<dbReference type="AlphaFoldDB" id="A0A1Y5XVK3"/>
<keyword evidence="3 4" id="KW-0620">Polyamine biosynthesis</keyword>
<dbReference type="PANTHER" id="PTHR43317">
    <property type="entry name" value="THERMOSPERMINE SYNTHASE ACAULIS5"/>
    <property type="match status" value="1"/>
</dbReference>
<dbReference type="SUPFAM" id="SSF53335">
    <property type="entry name" value="S-adenosyl-L-methionine-dependent methyltransferases"/>
    <property type="match status" value="1"/>
</dbReference>
<protein>
    <submittedName>
        <fullName evidence="6">Spermine/spermidine synthase</fullName>
    </submittedName>
</protein>
<comment type="caution">
    <text evidence="4">Lacks conserved residue(s) required for the propagation of feature annotation.</text>
</comment>
<evidence type="ECO:0000256" key="3">
    <source>
        <dbReference type="ARBA" id="ARBA00023115"/>
    </source>
</evidence>
<sequence length="138" mass="15501">MPDPDSTATAKLYSIEFYALARQVLTDAGRMVVQAGSPYFAPRTYWCVEASIRDAGLVSVPYYMSVPSFGDWGFHLASAKQPELRLPANVPPLRSLDADSLRAAGVFPVDRRRVDDIEPSTLMRPLVLDYAKQEWRDY</sequence>
<evidence type="ECO:0000256" key="1">
    <source>
        <dbReference type="ARBA" id="ARBA00007867"/>
    </source>
</evidence>
<dbReference type="GO" id="GO:0006596">
    <property type="term" value="P:polyamine biosynthetic process"/>
    <property type="evidence" value="ECO:0007669"/>
    <property type="project" value="UniProtKB-UniRule"/>
</dbReference>
<comment type="similarity">
    <text evidence="1">Belongs to the spermidine/spermine synthase family.</text>
</comment>
<dbReference type="GO" id="GO:0016740">
    <property type="term" value="F:transferase activity"/>
    <property type="evidence" value="ECO:0007669"/>
    <property type="project" value="UniProtKB-UniRule"/>
</dbReference>
<dbReference type="PANTHER" id="PTHR43317:SF1">
    <property type="entry name" value="THERMOSPERMINE SYNTHASE ACAULIS5"/>
    <property type="match status" value="1"/>
</dbReference>
<keyword evidence="7" id="KW-1185">Reference proteome</keyword>
<dbReference type="InterPro" id="IPR029063">
    <property type="entry name" value="SAM-dependent_MTases_sf"/>
</dbReference>
<dbReference type="InterPro" id="IPR030374">
    <property type="entry name" value="PABS"/>
</dbReference>
<dbReference type="Proteomes" id="UP000192674">
    <property type="component" value="Unassembled WGS sequence"/>
</dbReference>
<organism evidence="6 7">
    <name type="scientific">Kibdelosporangium aridum</name>
    <dbReference type="NCBI Taxonomy" id="2030"/>
    <lineage>
        <taxon>Bacteria</taxon>
        <taxon>Bacillati</taxon>
        <taxon>Actinomycetota</taxon>
        <taxon>Actinomycetes</taxon>
        <taxon>Pseudonocardiales</taxon>
        <taxon>Pseudonocardiaceae</taxon>
        <taxon>Kibdelosporangium</taxon>
    </lineage>
</organism>
<keyword evidence="2 4" id="KW-0808">Transferase</keyword>
<dbReference type="PROSITE" id="PS51006">
    <property type="entry name" value="PABS_2"/>
    <property type="match status" value="1"/>
</dbReference>
<dbReference type="Pfam" id="PF01564">
    <property type="entry name" value="Spermine_synth"/>
    <property type="match status" value="1"/>
</dbReference>
<evidence type="ECO:0000256" key="4">
    <source>
        <dbReference type="PROSITE-ProRule" id="PRU00354"/>
    </source>
</evidence>
<proteinExistence type="inferred from homology"/>
<dbReference type="RefSeq" id="WP_235038909.1">
    <property type="nucleotide sequence ID" value="NZ_FWXV01000005.1"/>
</dbReference>